<gene>
    <name evidence="4" type="ORF">FSZ17_02365</name>
</gene>
<evidence type="ECO:0000313" key="4">
    <source>
        <dbReference type="EMBL" id="QED46216.1"/>
    </source>
</evidence>
<dbReference type="Pfam" id="PF05426">
    <property type="entry name" value="Alginate_lyase"/>
    <property type="match status" value="1"/>
</dbReference>
<reference evidence="5" key="1">
    <citation type="submission" date="2019-08" db="EMBL/GenBank/DDBJ databases">
        <authorList>
            <person name="Zheng X."/>
        </authorList>
    </citation>
    <scope>NUCLEOTIDE SEQUENCE [LARGE SCALE GENOMIC DNA]</scope>
    <source>
        <strain evidence="5">FJAT-25496</strain>
    </source>
</reference>
<name>A0A5B8Z4H3_CYTDA</name>
<proteinExistence type="predicted"/>
<evidence type="ECO:0000259" key="3">
    <source>
        <dbReference type="Pfam" id="PF05426"/>
    </source>
</evidence>
<dbReference type="GO" id="GO:0042597">
    <property type="term" value="C:periplasmic space"/>
    <property type="evidence" value="ECO:0007669"/>
    <property type="project" value="InterPro"/>
</dbReference>
<dbReference type="Proteomes" id="UP000321555">
    <property type="component" value="Chromosome"/>
</dbReference>
<evidence type="ECO:0000256" key="1">
    <source>
        <dbReference type="ARBA" id="ARBA00022729"/>
    </source>
</evidence>
<dbReference type="STRING" id="1742359.GCA_001439625_04315"/>
<dbReference type="Gene3D" id="1.50.10.100">
    <property type="entry name" value="Chondroitin AC/alginate lyase"/>
    <property type="match status" value="1"/>
</dbReference>
<organism evidence="4 5">
    <name type="scientific">Cytobacillus dafuensis</name>
    <name type="common">Bacillus dafuensis</name>
    <dbReference type="NCBI Taxonomy" id="1742359"/>
    <lineage>
        <taxon>Bacteria</taxon>
        <taxon>Bacillati</taxon>
        <taxon>Bacillota</taxon>
        <taxon>Bacilli</taxon>
        <taxon>Bacillales</taxon>
        <taxon>Bacillaceae</taxon>
        <taxon>Cytobacillus</taxon>
    </lineage>
</organism>
<evidence type="ECO:0000313" key="5">
    <source>
        <dbReference type="Proteomes" id="UP000321555"/>
    </source>
</evidence>
<keyword evidence="2 4" id="KW-0456">Lyase</keyword>
<accession>A0A5B8Z4H3</accession>
<keyword evidence="5" id="KW-1185">Reference proteome</keyword>
<protein>
    <submittedName>
        <fullName evidence="4">Alginate lyase family protein</fullName>
    </submittedName>
</protein>
<dbReference type="GO" id="GO:0016829">
    <property type="term" value="F:lyase activity"/>
    <property type="evidence" value="ECO:0007669"/>
    <property type="project" value="UniProtKB-KW"/>
</dbReference>
<dbReference type="AlphaFoldDB" id="A0A5B8Z4H3"/>
<dbReference type="SUPFAM" id="SSF48230">
    <property type="entry name" value="Chondroitin AC/alginate lyase"/>
    <property type="match status" value="1"/>
</dbReference>
<dbReference type="InterPro" id="IPR008929">
    <property type="entry name" value="Chondroitin_lyas"/>
</dbReference>
<dbReference type="OrthoDB" id="428577at2"/>
<dbReference type="KEGG" id="bda:FSZ17_02365"/>
<feature type="domain" description="Alginate lyase" evidence="3">
    <location>
        <begin position="90"/>
        <end position="369"/>
    </location>
</feature>
<keyword evidence="1" id="KW-0732">Signal</keyword>
<dbReference type="InterPro" id="IPR008397">
    <property type="entry name" value="Alginate_lyase_dom"/>
</dbReference>
<dbReference type="EMBL" id="CP042593">
    <property type="protein sequence ID" value="QED46216.1"/>
    <property type="molecule type" value="Genomic_DNA"/>
</dbReference>
<evidence type="ECO:0000256" key="2">
    <source>
        <dbReference type="ARBA" id="ARBA00023239"/>
    </source>
</evidence>
<sequence length="437" mass="51568">MEVSLYCIKVGDSNLMERKDKSRKKLVRKEINADRNMDLNDSGSDIMLSFFRTEVLKEELNQYESGKKIAPIDQLIADAEEALTQGPYSVIDKTTLPPSHNANDYWHPAPYWWPNPKTKDGMPYIRRDGKRVPGTRMYELESEKYDRTRLQYVFDDSITLALAWYFTKEKKYAMHGVRILERFFINPKTRMTPHLKYAQVRLGRNNNKGSHSGIIEMKDMYYYLDAIRLFHAAGCMDEETLIDFKKWLSSYLEWLVHSAQGEKEQKSSNNHGTFYDLQVAAIAEFLNNRSLLYKTLARSKARIREQFAKDGSQPKELKRNTTAHYCFFNFQGWIYLCEIANRWGMDLWSYKASNGSSLMNGAKWLLSHSGKEWPYKQADEFDLERYFPIWFSIPRRSFRKGMTDQFPNSKYSVKPRFFPYDGVRPYWNLGLGEYKKR</sequence>